<dbReference type="GO" id="GO:0008311">
    <property type="term" value="F:double-stranded DNA 3'-5' DNA exonuclease activity"/>
    <property type="evidence" value="ECO:0007669"/>
    <property type="project" value="TreeGrafter"/>
</dbReference>
<sequence length="254" mass="29077">MKIISWNVNGIRAAVKKEFFESIQLLNPDILCLQETKAQENEAAKATSPLQGFAKFHNAAEKKGYSGTALYSKEEPLQLTKVVLPVESTDEGRIQCAEYDKFYLVNVYVPNSGQQLDRLPMRKEWDAEFLEYLKNLEKTKAVIVCGDFNVAHTPMDLKNDKQNYNKTAGYTQVEIDGMQNLIDAGFTDTFRFFHPNEVAYTYWSYRFKARERNIGWRIDYFLVSKSLEAKISSAEIFPEVLGSDHCPIALTIDI</sequence>
<dbReference type="PROSITE" id="PS00728">
    <property type="entry name" value="AP_NUCLEASE_F1_3"/>
    <property type="match status" value="1"/>
</dbReference>
<feature type="binding site" evidence="7">
    <location>
        <position position="7"/>
    </location>
    <ligand>
        <name>Mg(2+)</name>
        <dbReference type="ChEBI" id="CHEBI:18420"/>
        <label>1</label>
    </ligand>
</feature>
<feature type="binding site" evidence="7">
    <location>
        <position position="244"/>
    </location>
    <ligand>
        <name>Mg(2+)</name>
        <dbReference type="ChEBI" id="CHEBI:18420"/>
        <label>1</label>
    </ligand>
</feature>
<dbReference type="CDD" id="cd09087">
    <property type="entry name" value="Ape1-like_AP-endo"/>
    <property type="match status" value="1"/>
</dbReference>
<feature type="site" description="Interaction with DNA substrate" evidence="8">
    <location>
        <position position="245"/>
    </location>
</feature>
<evidence type="ECO:0000313" key="11">
    <source>
        <dbReference type="Proteomes" id="UP000184231"/>
    </source>
</evidence>
<dbReference type="NCBIfam" id="TIGR00195">
    <property type="entry name" value="exoDNase_III"/>
    <property type="match status" value="1"/>
</dbReference>
<dbReference type="GO" id="GO:0003906">
    <property type="term" value="F:DNA-(apurinic or apyrimidinic site) endonuclease activity"/>
    <property type="evidence" value="ECO:0007669"/>
    <property type="project" value="TreeGrafter"/>
</dbReference>
<gene>
    <name evidence="10" type="ORF">SAMN04487911_11091</name>
</gene>
<dbReference type="Proteomes" id="UP000184231">
    <property type="component" value="Unassembled WGS sequence"/>
</dbReference>
<dbReference type="InterPro" id="IPR020847">
    <property type="entry name" value="AP_endonuclease_F1_BS"/>
</dbReference>
<dbReference type="EMBL" id="FQYX01000010">
    <property type="protein sequence ID" value="SHJ06967.1"/>
    <property type="molecule type" value="Genomic_DNA"/>
</dbReference>
<keyword evidence="5 7" id="KW-0460">Magnesium</keyword>
<feature type="site" description="Transition state stabilizer" evidence="8">
    <location>
        <position position="149"/>
    </location>
</feature>
<feature type="active site" description="Proton donor/acceptor" evidence="6">
    <location>
        <position position="147"/>
    </location>
</feature>
<dbReference type="Pfam" id="PF03372">
    <property type="entry name" value="Exo_endo_phos"/>
    <property type="match status" value="1"/>
</dbReference>
<dbReference type="NCBIfam" id="TIGR00633">
    <property type="entry name" value="xth"/>
    <property type="match status" value="1"/>
</dbReference>
<evidence type="ECO:0000256" key="6">
    <source>
        <dbReference type="PIRSR" id="PIRSR604808-1"/>
    </source>
</evidence>
<dbReference type="PANTHER" id="PTHR22748:SF6">
    <property type="entry name" value="DNA-(APURINIC OR APYRIMIDINIC SITE) ENDONUCLEASE"/>
    <property type="match status" value="1"/>
</dbReference>
<dbReference type="STRING" id="558155.SAMN04487911_11091"/>
<feature type="active site" evidence="6">
    <location>
        <position position="108"/>
    </location>
</feature>
<dbReference type="OrthoDB" id="9803914at2"/>
<dbReference type="InterPro" id="IPR004808">
    <property type="entry name" value="AP_endonuc_1"/>
</dbReference>
<dbReference type="InterPro" id="IPR020848">
    <property type="entry name" value="AP_endonuclease_F1_CS"/>
</dbReference>
<dbReference type="InterPro" id="IPR005135">
    <property type="entry name" value="Endo/exonuclease/phosphatase"/>
</dbReference>
<comment type="cofactor">
    <cofactor evidence="1">
        <name>Mn(2+)</name>
        <dbReference type="ChEBI" id="CHEBI:29035"/>
    </cofactor>
</comment>
<protein>
    <submittedName>
        <fullName evidence="10">Exodeoxyribonuclease-3</fullName>
    </submittedName>
</protein>
<evidence type="ECO:0000259" key="9">
    <source>
        <dbReference type="Pfam" id="PF03372"/>
    </source>
</evidence>
<evidence type="ECO:0000313" key="10">
    <source>
        <dbReference type="EMBL" id="SHJ06967.1"/>
    </source>
</evidence>
<feature type="site" description="Important for catalytic activity" evidence="8">
    <location>
        <position position="219"/>
    </location>
</feature>
<comment type="similarity">
    <text evidence="2">Belongs to the DNA repair enzymes AP/ExoA family.</text>
</comment>
<dbReference type="GO" id="GO:0008081">
    <property type="term" value="F:phosphoric diester hydrolase activity"/>
    <property type="evidence" value="ECO:0007669"/>
    <property type="project" value="TreeGrafter"/>
</dbReference>
<feature type="binding site" evidence="7">
    <location>
        <position position="149"/>
    </location>
    <ligand>
        <name>Mg(2+)</name>
        <dbReference type="ChEBI" id="CHEBI:18420"/>
        <label>1</label>
    </ligand>
</feature>
<dbReference type="InterPro" id="IPR036691">
    <property type="entry name" value="Endo/exonu/phosph_ase_sf"/>
</dbReference>
<proteinExistence type="inferred from homology"/>
<feature type="domain" description="Endonuclease/exonuclease/phosphatase" evidence="9">
    <location>
        <begin position="4"/>
        <end position="245"/>
    </location>
</feature>
<organism evidence="10 11">
    <name type="scientific">Arenibacter nanhaiticus</name>
    <dbReference type="NCBI Taxonomy" id="558155"/>
    <lineage>
        <taxon>Bacteria</taxon>
        <taxon>Pseudomonadati</taxon>
        <taxon>Bacteroidota</taxon>
        <taxon>Flavobacteriia</taxon>
        <taxon>Flavobacteriales</taxon>
        <taxon>Flavobacteriaceae</taxon>
        <taxon>Arenibacter</taxon>
    </lineage>
</organism>
<dbReference type="PANTHER" id="PTHR22748">
    <property type="entry name" value="AP ENDONUCLEASE"/>
    <property type="match status" value="1"/>
</dbReference>
<dbReference type="SUPFAM" id="SSF56219">
    <property type="entry name" value="DNase I-like"/>
    <property type="match status" value="1"/>
</dbReference>
<evidence type="ECO:0000256" key="8">
    <source>
        <dbReference type="PIRSR" id="PIRSR604808-3"/>
    </source>
</evidence>
<evidence type="ECO:0000256" key="7">
    <source>
        <dbReference type="PIRSR" id="PIRSR604808-2"/>
    </source>
</evidence>
<feature type="binding site" evidence="7">
    <location>
        <position position="245"/>
    </location>
    <ligand>
        <name>Mg(2+)</name>
        <dbReference type="ChEBI" id="CHEBI:18420"/>
        <label>1</label>
    </ligand>
</feature>
<dbReference type="AlphaFoldDB" id="A0A1M6GAU7"/>
<feature type="binding site" evidence="7">
    <location>
        <position position="147"/>
    </location>
    <ligand>
        <name>Mg(2+)</name>
        <dbReference type="ChEBI" id="CHEBI:18420"/>
        <label>1</label>
    </ligand>
</feature>
<keyword evidence="7" id="KW-0464">Manganese</keyword>
<name>A0A1M6GAU7_9FLAO</name>
<evidence type="ECO:0000256" key="5">
    <source>
        <dbReference type="ARBA" id="ARBA00022842"/>
    </source>
</evidence>
<dbReference type="PROSITE" id="PS00726">
    <property type="entry name" value="AP_NUCLEASE_F1_1"/>
    <property type="match status" value="1"/>
</dbReference>
<reference evidence="10 11" key="1">
    <citation type="submission" date="2016-11" db="EMBL/GenBank/DDBJ databases">
        <authorList>
            <person name="Jaros S."/>
            <person name="Januszkiewicz K."/>
            <person name="Wedrychowicz H."/>
        </authorList>
    </citation>
    <scope>NUCLEOTIDE SEQUENCE [LARGE SCALE GENOMIC DNA]</scope>
    <source>
        <strain evidence="10 11">CGMCC 1.8863</strain>
    </source>
</reference>
<accession>A0A1M6GAU7</accession>
<evidence type="ECO:0000256" key="1">
    <source>
        <dbReference type="ARBA" id="ARBA00001936"/>
    </source>
</evidence>
<dbReference type="GO" id="GO:0003677">
    <property type="term" value="F:DNA binding"/>
    <property type="evidence" value="ECO:0007669"/>
    <property type="project" value="InterPro"/>
</dbReference>
<evidence type="ECO:0000256" key="4">
    <source>
        <dbReference type="ARBA" id="ARBA00022801"/>
    </source>
</evidence>
<keyword evidence="4" id="KW-0378">Hydrolase</keyword>
<evidence type="ECO:0000256" key="3">
    <source>
        <dbReference type="ARBA" id="ARBA00022723"/>
    </source>
</evidence>
<comment type="cofactor">
    <cofactor evidence="7">
        <name>Mg(2+)</name>
        <dbReference type="ChEBI" id="CHEBI:18420"/>
    </cofactor>
    <cofactor evidence="7">
        <name>Mn(2+)</name>
        <dbReference type="ChEBI" id="CHEBI:29035"/>
    </cofactor>
    <text evidence="7">Probably binds two magnesium or manganese ions per subunit.</text>
</comment>
<feature type="binding site" evidence="7">
    <location>
        <position position="35"/>
    </location>
    <ligand>
        <name>Mg(2+)</name>
        <dbReference type="ChEBI" id="CHEBI:18420"/>
        <label>1</label>
    </ligand>
</feature>
<feature type="active site" description="Proton acceptor" evidence="6">
    <location>
        <position position="245"/>
    </location>
</feature>
<dbReference type="PROSITE" id="PS51435">
    <property type="entry name" value="AP_NUCLEASE_F1_4"/>
    <property type="match status" value="1"/>
</dbReference>
<dbReference type="GO" id="GO:0046872">
    <property type="term" value="F:metal ion binding"/>
    <property type="evidence" value="ECO:0007669"/>
    <property type="project" value="UniProtKB-KW"/>
</dbReference>
<evidence type="ECO:0000256" key="2">
    <source>
        <dbReference type="ARBA" id="ARBA00007092"/>
    </source>
</evidence>
<dbReference type="GO" id="GO:0006284">
    <property type="term" value="P:base-excision repair"/>
    <property type="evidence" value="ECO:0007669"/>
    <property type="project" value="TreeGrafter"/>
</dbReference>
<keyword evidence="11" id="KW-1185">Reference proteome</keyword>
<keyword evidence="3 7" id="KW-0479">Metal-binding</keyword>
<dbReference type="RefSeq" id="WP_072764292.1">
    <property type="nucleotide sequence ID" value="NZ_FQYX01000010.1"/>
</dbReference>
<dbReference type="Gene3D" id="3.60.10.10">
    <property type="entry name" value="Endonuclease/exonuclease/phosphatase"/>
    <property type="match status" value="1"/>
</dbReference>